<dbReference type="STRING" id="694327.DFW101_2621"/>
<dbReference type="HOGENOM" id="CLU_091283_4_0_7"/>
<evidence type="ECO:0000313" key="1">
    <source>
        <dbReference type="EMBL" id="EHJ48625.1"/>
    </source>
</evidence>
<sequence length="147" mass="15775">MNPTLLEIMPLAAKNYCCSQILVLLALRAQGIENWELVRAASGVCHGMGACGLTCGILTGGCLVLGLHVGRGREEELQNERADLLVTEYVEWFTERVTAVYGDISCQAILGEGRPDMSRCGGLLAEAWDKILTILAGAGIDPSEPRD</sequence>
<organism evidence="1 2">
    <name type="scientific">Solidesulfovibrio carbinoliphilus subsp. oakridgensis</name>
    <dbReference type="NCBI Taxonomy" id="694327"/>
    <lineage>
        <taxon>Bacteria</taxon>
        <taxon>Pseudomonadati</taxon>
        <taxon>Thermodesulfobacteriota</taxon>
        <taxon>Desulfovibrionia</taxon>
        <taxon>Desulfovibrionales</taxon>
        <taxon>Desulfovibrionaceae</taxon>
        <taxon>Solidesulfovibrio</taxon>
    </lineage>
</organism>
<proteinExistence type="predicted"/>
<dbReference type="Pfam" id="PF09719">
    <property type="entry name" value="C_GCAxxG_C_C"/>
    <property type="match status" value="1"/>
</dbReference>
<dbReference type="InterPro" id="IPR010181">
    <property type="entry name" value="CGCAxxGCC_motif"/>
</dbReference>
<dbReference type="Proteomes" id="UP000004662">
    <property type="component" value="Chromosome"/>
</dbReference>
<dbReference type="NCBIfam" id="NF045669">
    <property type="entry name" value="DVU1555_fam_CGA"/>
    <property type="match status" value="1"/>
</dbReference>
<accession>G7Q9I5</accession>
<reference evidence="2" key="1">
    <citation type="journal article" date="2015" name="Genome Announc.">
        <title>High-Quality Draft Genome Sequence of Desulfovibrio carbinoliphilus FW-101-2B, an Organic Acid-Oxidizing Sulfate-Reducing Bacterium Isolated from Uranium(VI)-Contaminated Groundwater.</title>
        <authorList>
            <person name="Ramsay B.D."/>
            <person name="Hwang C."/>
            <person name="Woo H.L."/>
            <person name="Carroll S.L."/>
            <person name="Lucas S."/>
            <person name="Han J."/>
            <person name="Lapidus A.L."/>
            <person name="Cheng J.F."/>
            <person name="Goodwin L.A."/>
            <person name="Pitluck S."/>
            <person name="Peters L."/>
            <person name="Chertkov O."/>
            <person name="Held B."/>
            <person name="Detter J.C."/>
            <person name="Han C.S."/>
            <person name="Tapia R."/>
            <person name="Land M.L."/>
            <person name="Hauser L.J."/>
            <person name="Kyrpides N.C."/>
            <person name="Ivanova N.N."/>
            <person name="Mikhailova N."/>
            <person name="Pagani I."/>
            <person name="Woyke T."/>
            <person name="Arkin A.P."/>
            <person name="Dehal P."/>
            <person name="Chivian D."/>
            <person name="Criddle C.S."/>
            <person name="Wu W."/>
            <person name="Chakraborty R."/>
            <person name="Hazen T.C."/>
            <person name="Fields M.W."/>
        </authorList>
    </citation>
    <scope>NUCLEOTIDE SEQUENCE [LARGE SCALE GENOMIC DNA]</scope>
    <source>
        <strain evidence="2">FW-101-2B</strain>
    </source>
</reference>
<dbReference type="OrthoDB" id="163426at2"/>
<dbReference type="eggNOG" id="ENOG5032ZHX">
    <property type="taxonomic scope" value="Bacteria"/>
</dbReference>
<gene>
    <name evidence="1" type="ORF">DFW101_2621</name>
</gene>
<name>G7Q9I5_9BACT</name>
<dbReference type="RefSeq" id="WP_009181995.1">
    <property type="nucleotide sequence ID" value="NZ_CM001368.1"/>
</dbReference>
<protein>
    <submittedName>
        <fullName evidence="1">C_GCAxxG_C_C family protein</fullName>
    </submittedName>
</protein>
<evidence type="ECO:0000313" key="2">
    <source>
        <dbReference type="Proteomes" id="UP000004662"/>
    </source>
</evidence>
<dbReference type="EMBL" id="CM001368">
    <property type="protein sequence ID" value="EHJ48625.1"/>
    <property type="molecule type" value="Genomic_DNA"/>
</dbReference>
<keyword evidence="2" id="KW-1185">Reference proteome</keyword>
<dbReference type="AlphaFoldDB" id="G7Q9I5"/>